<dbReference type="Pfam" id="PF00964">
    <property type="entry name" value="Elicitin"/>
    <property type="match status" value="1"/>
</dbReference>
<comment type="caution">
    <text evidence="9">The sequence shown here is derived from an EMBL/GenBank/DDBJ whole genome shotgun (WGS) entry which is preliminary data.</text>
</comment>
<keyword evidence="4 6" id="KW-0928">Hypersensitive response elicitation</keyword>
<dbReference type="AlphaFoldDB" id="A0AAV1TFT1"/>
<evidence type="ECO:0000256" key="3">
    <source>
        <dbReference type="ARBA" id="ARBA00022525"/>
    </source>
</evidence>
<dbReference type="Gene3D" id="1.10.239.10">
    <property type="entry name" value="Elicitin domain"/>
    <property type="match status" value="1"/>
</dbReference>
<dbReference type="SMART" id="SM01187">
    <property type="entry name" value="Elicitin"/>
    <property type="match status" value="1"/>
</dbReference>
<dbReference type="InterPro" id="IPR036470">
    <property type="entry name" value="Elicitin_sf"/>
</dbReference>
<dbReference type="GO" id="GO:0052040">
    <property type="term" value="P:symbiont-mediated perturbation of host programmed cell death"/>
    <property type="evidence" value="ECO:0007669"/>
    <property type="project" value="UniProtKB-UniRule"/>
</dbReference>
<proteinExistence type="inferred from homology"/>
<keyword evidence="3 6" id="KW-0964">Secreted</keyword>
<evidence type="ECO:0000256" key="5">
    <source>
        <dbReference type="ARBA" id="ARBA00023157"/>
    </source>
</evidence>
<dbReference type="InterPro" id="IPR002200">
    <property type="entry name" value="Elicitin"/>
</dbReference>
<accession>A0AAV1TFT1</accession>
<name>A0AAV1TFT1_9STRA</name>
<evidence type="ECO:0000313" key="9">
    <source>
        <dbReference type="EMBL" id="CAK7920082.1"/>
    </source>
</evidence>
<comment type="function">
    <text evidence="6">Induces local and distal defense responses (incompatible hypersensitive reaction) in plants from the solanaceae and cruciferae families. Elicits leaf necrosis and causes the accumulation of pathogenesis-related proteins. Might interact with the lipidic molecules of the plasma membrane.</text>
</comment>
<dbReference type="GO" id="GO:0005576">
    <property type="term" value="C:extracellular region"/>
    <property type="evidence" value="ECO:0007669"/>
    <property type="project" value="UniProtKB-SubCell"/>
</dbReference>
<keyword evidence="8" id="KW-0732">Signal</keyword>
<dbReference type="SUPFAM" id="SSF48647">
    <property type="entry name" value="Fungal elicitin"/>
    <property type="match status" value="1"/>
</dbReference>
<protein>
    <recommendedName>
        <fullName evidence="6">Elicitin</fullName>
    </recommendedName>
</protein>
<organism evidence="9 10">
    <name type="scientific">Peronospora matthiolae</name>
    <dbReference type="NCBI Taxonomy" id="2874970"/>
    <lineage>
        <taxon>Eukaryota</taxon>
        <taxon>Sar</taxon>
        <taxon>Stramenopiles</taxon>
        <taxon>Oomycota</taxon>
        <taxon>Peronosporomycetes</taxon>
        <taxon>Peronosporales</taxon>
        <taxon>Peronosporaceae</taxon>
        <taxon>Peronospora</taxon>
    </lineage>
</organism>
<comment type="similarity">
    <text evidence="2 6">Belongs to the elicitin family.</text>
</comment>
<evidence type="ECO:0000256" key="7">
    <source>
        <dbReference type="SAM" id="MobiDB-lite"/>
    </source>
</evidence>
<comment type="subcellular location">
    <subcellularLocation>
        <location evidence="1 6">Secreted</location>
    </subcellularLocation>
</comment>
<dbReference type="Proteomes" id="UP001162060">
    <property type="component" value="Unassembled WGS sequence"/>
</dbReference>
<dbReference type="EMBL" id="CAKLBY020000051">
    <property type="protein sequence ID" value="CAK7920082.1"/>
    <property type="molecule type" value="Genomic_DNA"/>
</dbReference>
<feature type="compositionally biased region" description="Low complexity" evidence="7">
    <location>
        <begin position="137"/>
        <end position="164"/>
    </location>
</feature>
<feature type="signal peptide" evidence="8">
    <location>
        <begin position="1"/>
        <end position="21"/>
    </location>
</feature>
<evidence type="ECO:0000256" key="2">
    <source>
        <dbReference type="ARBA" id="ARBA00009544"/>
    </source>
</evidence>
<evidence type="ECO:0000313" key="10">
    <source>
        <dbReference type="Proteomes" id="UP001162060"/>
    </source>
</evidence>
<evidence type="ECO:0000256" key="4">
    <source>
        <dbReference type="ARBA" id="ARBA00022978"/>
    </source>
</evidence>
<evidence type="ECO:0000256" key="1">
    <source>
        <dbReference type="ARBA" id="ARBA00004613"/>
    </source>
</evidence>
<sequence length="199" mass="20112">MQPSSLPSLTIALAALSAVYAVDPCDMGAIQSSLLPNGTNWHKSCAAATGVDVFSMGTFPTKPEAKNMTMSRDCVNYLNQLNQQANSLIQCETLVGDQPIVLAELLTDLLMGKSSNKTKEVSGSSSTSASVSLSASDSASASGSASASEAQSVLGSEDASASQQEESRSAESGTSAGFSVTASLSAVAAGATTVLIFTL</sequence>
<evidence type="ECO:0000256" key="8">
    <source>
        <dbReference type="SAM" id="SignalP"/>
    </source>
</evidence>
<evidence type="ECO:0000256" key="6">
    <source>
        <dbReference type="RuleBase" id="RU368111"/>
    </source>
</evidence>
<feature type="region of interest" description="Disordered" evidence="7">
    <location>
        <begin position="137"/>
        <end position="175"/>
    </location>
</feature>
<gene>
    <name evidence="9" type="ORF">PM001_LOCUS6454</name>
</gene>
<feature type="chain" id="PRO_5043999069" description="Elicitin" evidence="8">
    <location>
        <begin position="22"/>
        <end position="199"/>
    </location>
</feature>
<keyword evidence="5 6" id="KW-1015">Disulfide bond</keyword>
<reference evidence="9" key="1">
    <citation type="submission" date="2024-01" db="EMBL/GenBank/DDBJ databases">
        <authorList>
            <person name="Webb A."/>
        </authorList>
    </citation>
    <scope>NUCLEOTIDE SEQUENCE</scope>
    <source>
        <strain evidence="9">Pm1</strain>
    </source>
</reference>